<keyword evidence="9" id="KW-0443">Lipid metabolism</keyword>
<evidence type="ECO:0000259" key="13">
    <source>
        <dbReference type="PROSITE" id="PS50095"/>
    </source>
</evidence>
<evidence type="ECO:0000256" key="7">
    <source>
        <dbReference type="ARBA" id="ARBA00023002"/>
    </source>
</evidence>
<dbReference type="Proteomes" id="UP000886520">
    <property type="component" value="Chromosome 3"/>
</dbReference>
<dbReference type="Gene3D" id="3.10.450.60">
    <property type="match status" value="1"/>
</dbReference>
<feature type="domain" description="PLAT" evidence="13">
    <location>
        <begin position="67"/>
        <end position="194"/>
    </location>
</feature>
<evidence type="ECO:0008006" key="17">
    <source>
        <dbReference type="Google" id="ProtNLM"/>
    </source>
</evidence>
<dbReference type="Gene3D" id="2.60.60.20">
    <property type="entry name" value="PLAT/LH2 domain"/>
    <property type="match status" value="1"/>
</dbReference>
<dbReference type="GO" id="GO:0031408">
    <property type="term" value="P:oxylipin biosynthetic process"/>
    <property type="evidence" value="ECO:0007669"/>
    <property type="project" value="UniProtKB-KW"/>
</dbReference>
<dbReference type="SMART" id="SM00308">
    <property type="entry name" value="LH2"/>
    <property type="match status" value="1"/>
</dbReference>
<comment type="caution">
    <text evidence="11">Lacks conserved residue(s) required for the propagation of feature annotation.</text>
</comment>
<dbReference type="GO" id="GO:0034440">
    <property type="term" value="P:lipid oxidation"/>
    <property type="evidence" value="ECO:0007669"/>
    <property type="project" value="InterPro"/>
</dbReference>
<dbReference type="SUPFAM" id="SSF48484">
    <property type="entry name" value="Lipoxigenase"/>
    <property type="match status" value="1"/>
</dbReference>
<dbReference type="Gene3D" id="1.20.245.10">
    <property type="entry name" value="Lipoxygenase-1, Domain 5"/>
    <property type="match status" value="1"/>
</dbReference>
<keyword evidence="5" id="KW-0276">Fatty acid metabolism</keyword>
<keyword evidence="16" id="KW-1185">Reference proteome</keyword>
<evidence type="ECO:0000256" key="10">
    <source>
        <dbReference type="ARBA" id="ARBA00023160"/>
    </source>
</evidence>
<dbReference type="InterPro" id="IPR013819">
    <property type="entry name" value="LipOase_C"/>
</dbReference>
<dbReference type="PRINTS" id="PR00468">
    <property type="entry name" value="PLTLPOXGNASE"/>
</dbReference>
<comment type="similarity">
    <text evidence="1">Belongs to the lipoxygenase family.</text>
</comment>
<dbReference type="FunFam" id="1.20.245.10:FF:000002">
    <property type="entry name" value="Lipoxygenase"/>
    <property type="match status" value="1"/>
</dbReference>
<reference evidence="15" key="1">
    <citation type="submission" date="2021-01" db="EMBL/GenBank/DDBJ databases">
        <title>Adiantum capillus-veneris genome.</title>
        <authorList>
            <person name="Fang Y."/>
            <person name="Liao Q."/>
        </authorList>
    </citation>
    <scope>NUCLEOTIDE SEQUENCE</scope>
    <source>
        <strain evidence="15">H3</strain>
        <tissue evidence="15">Leaf</tissue>
    </source>
</reference>
<evidence type="ECO:0000256" key="12">
    <source>
        <dbReference type="SAM" id="MobiDB-lite"/>
    </source>
</evidence>
<dbReference type="PROSITE" id="PS50095">
    <property type="entry name" value="PLAT"/>
    <property type="match status" value="1"/>
</dbReference>
<evidence type="ECO:0000256" key="4">
    <source>
        <dbReference type="ARBA" id="ARBA00022767"/>
    </source>
</evidence>
<evidence type="ECO:0000259" key="14">
    <source>
        <dbReference type="PROSITE" id="PS51393"/>
    </source>
</evidence>
<evidence type="ECO:0000256" key="1">
    <source>
        <dbReference type="ARBA" id="ARBA00009419"/>
    </source>
</evidence>
<dbReference type="InterPro" id="IPR000907">
    <property type="entry name" value="LipOase"/>
</dbReference>
<keyword evidence="3" id="KW-0479">Metal-binding</keyword>
<evidence type="ECO:0000256" key="3">
    <source>
        <dbReference type="ARBA" id="ARBA00022723"/>
    </source>
</evidence>
<evidence type="ECO:0000256" key="2">
    <source>
        <dbReference type="ARBA" id="ARBA00022516"/>
    </source>
</evidence>
<evidence type="ECO:0000256" key="11">
    <source>
        <dbReference type="PROSITE-ProRule" id="PRU00152"/>
    </source>
</evidence>
<dbReference type="PANTHER" id="PTHR11771">
    <property type="entry name" value="LIPOXYGENASE"/>
    <property type="match status" value="1"/>
</dbReference>
<organism evidence="15 16">
    <name type="scientific">Adiantum capillus-veneris</name>
    <name type="common">Maidenhair fern</name>
    <dbReference type="NCBI Taxonomy" id="13818"/>
    <lineage>
        <taxon>Eukaryota</taxon>
        <taxon>Viridiplantae</taxon>
        <taxon>Streptophyta</taxon>
        <taxon>Embryophyta</taxon>
        <taxon>Tracheophyta</taxon>
        <taxon>Polypodiopsida</taxon>
        <taxon>Polypodiidae</taxon>
        <taxon>Polypodiales</taxon>
        <taxon>Pteridineae</taxon>
        <taxon>Pteridaceae</taxon>
        <taxon>Vittarioideae</taxon>
        <taxon>Adiantum</taxon>
    </lineage>
</organism>
<dbReference type="EMBL" id="JABFUD020000002">
    <property type="protein sequence ID" value="KAI5082936.1"/>
    <property type="molecule type" value="Genomic_DNA"/>
</dbReference>
<evidence type="ECO:0000256" key="9">
    <source>
        <dbReference type="ARBA" id="ARBA00023098"/>
    </source>
</evidence>
<comment type="caution">
    <text evidence="15">The sequence shown here is derived from an EMBL/GenBank/DDBJ whole genome shotgun (WGS) entry which is preliminary data.</text>
</comment>
<dbReference type="InterPro" id="IPR036392">
    <property type="entry name" value="PLAT/LH2_dom_sf"/>
</dbReference>
<sequence>MPSGMPLLAPFEKSLHMMLLKKMAAFVKRLFLPHASADHEQQQQLEDRLLPHFSGTVLLRRKGFVDLNDQVAHIRGQIDEFLGQKVKFQLVSSHSLSATDGAARVSKNAELQNWDAQHNQLAADQGSTYSITFTIDKEFGRPGALLVKNHHHDEFYLESATLHDPDNPGQHLYFSCHSWIYNATNYNSPRVFFTNQAYLPNQTPPGLMGLRNEELKMLQGDGTGERKNVDRIYDYDVYNDLGTPDEGENNARPTLGGSKEFPYPRRCRTGRERNKSDPKTEKPVSLLELIYIPRDEIFDYTKTADFTAGAIKAVSHLLLPAVKSVFKGIEQFKTMKDVYNLYAKGIDLPATPSLQASKEEEEEYMRPAYEILSQLTTDRSTGNTSLLKFPLPLVIHKNKDAWNTDVEFGRQTLGGMHPFTIERVKVFPPVSKLDPQEYGPPVSAIRPDHIEPYLEGMTAAEALRQNKLYMLDYHDAFLPFIKRINALQNHKAYASRSIFFLTKKGALMPVAIELSLPAEKGSLDRVFVPPLTSDKHQHGLWKLAKTHAILNDTPVHQLVSHFVRTHASIEPFIIASHRQLSAMHPLMILLLPHFKNTLNINAIARKILLNADTGNVLQGGLVERTFTVGRYSLELSSAMYKGWQFNEQGLPADLIKRGMAVQDSNAKHGVRLLIEDYPYAVDGLEVWEAVQTWVGDYVAIYYKADMDVKHDVELQRWWQEVIEKGHGDKKDEPWWPSMHSIDSLASVLTTIIWLASAHHAAVNFGQYPFAGHFPYRPTMGRRLVPSPGTPEYDSFFENPESFFLSSISSPFQAILGLAIIELLSTHASNEEYLGQRSSPYWTNNAEVMHAFKRFQDRLVAVERNINERNSNPKLFNRYGDVQVPYTLMYPSSKEGITNMGIPNSTSI</sequence>
<dbReference type="GO" id="GO:0006633">
    <property type="term" value="P:fatty acid biosynthetic process"/>
    <property type="evidence" value="ECO:0007669"/>
    <property type="project" value="UniProtKB-KW"/>
</dbReference>
<dbReference type="InterPro" id="IPR027433">
    <property type="entry name" value="Lipoxygenase_dom_3"/>
</dbReference>
<evidence type="ECO:0000256" key="6">
    <source>
        <dbReference type="ARBA" id="ARBA00022964"/>
    </source>
</evidence>
<keyword evidence="8" id="KW-0408">Iron</keyword>
<feature type="region of interest" description="Disordered" evidence="12">
    <location>
        <begin position="243"/>
        <end position="280"/>
    </location>
</feature>
<feature type="compositionally biased region" description="Basic and acidic residues" evidence="12">
    <location>
        <begin position="269"/>
        <end position="280"/>
    </location>
</feature>
<dbReference type="GO" id="GO:0046872">
    <property type="term" value="F:metal ion binding"/>
    <property type="evidence" value="ECO:0007669"/>
    <property type="project" value="UniProtKB-KW"/>
</dbReference>
<proteinExistence type="inferred from homology"/>
<dbReference type="PROSITE" id="PS51393">
    <property type="entry name" value="LIPOXYGENASE_3"/>
    <property type="match status" value="1"/>
</dbReference>
<evidence type="ECO:0000313" key="16">
    <source>
        <dbReference type="Proteomes" id="UP000886520"/>
    </source>
</evidence>
<evidence type="ECO:0000256" key="8">
    <source>
        <dbReference type="ARBA" id="ARBA00023004"/>
    </source>
</evidence>
<dbReference type="Gene3D" id="4.10.372.10">
    <property type="entry name" value="Lipoxygenase-1, Domain 3"/>
    <property type="match status" value="1"/>
</dbReference>
<dbReference type="InterPro" id="IPR001024">
    <property type="entry name" value="PLAT/LH2_dom"/>
</dbReference>
<dbReference type="InterPro" id="IPR001246">
    <property type="entry name" value="LipOase_plant"/>
</dbReference>
<keyword evidence="4" id="KW-0925">Oxylipin biosynthesis</keyword>
<dbReference type="GO" id="GO:0016702">
    <property type="term" value="F:oxidoreductase activity, acting on single donors with incorporation of molecular oxygen, incorporation of two atoms of oxygen"/>
    <property type="evidence" value="ECO:0007669"/>
    <property type="project" value="InterPro"/>
</dbReference>
<dbReference type="PRINTS" id="PR00087">
    <property type="entry name" value="LIPOXYGENASE"/>
</dbReference>
<dbReference type="Pfam" id="PF00305">
    <property type="entry name" value="Lipoxygenase"/>
    <property type="match status" value="1"/>
</dbReference>
<dbReference type="Gene3D" id="4.10.375.10">
    <property type="entry name" value="Lipoxygenase-1, Domain 2"/>
    <property type="match status" value="1"/>
</dbReference>
<feature type="domain" description="Lipoxygenase" evidence="14">
    <location>
        <begin position="197"/>
        <end position="907"/>
    </location>
</feature>
<keyword evidence="7" id="KW-0560">Oxidoreductase</keyword>
<dbReference type="AlphaFoldDB" id="A0A9D4VAJ0"/>
<dbReference type="Pfam" id="PF01477">
    <property type="entry name" value="PLAT"/>
    <property type="match status" value="1"/>
</dbReference>
<name>A0A9D4VAJ0_ADICA</name>
<dbReference type="InterPro" id="IPR036226">
    <property type="entry name" value="LipOase_C_sf"/>
</dbReference>
<keyword evidence="6" id="KW-0223">Dioxygenase</keyword>
<keyword evidence="2" id="KW-0444">Lipid biosynthesis</keyword>
<keyword evidence="10" id="KW-0275">Fatty acid biosynthesis</keyword>
<accession>A0A9D4VAJ0</accession>
<protein>
    <recommendedName>
        <fullName evidence="17">Lipoxygenase</fullName>
    </recommendedName>
</protein>
<evidence type="ECO:0000256" key="5">
    <source>
        <dbReference type="ARBA" id="ARBA00022832"/>
    </source>
</evidence>
<dbReference type="SUPFAM" id="SSF49723">
    <property type="entry name" value="Lipase/lipooxygenase domain (PLAT/LH2 domain)"/>
    <property type="match status" value="1"/>
</dbReference>
<gene>
    <name evidence="15" type="ORF">GOP47_0002679</name>
</gene>
<dbReference type="OrthoDB" id="407298at2759"/>
<evidence type="ECO:0000313" key="15">
    <source>
        <dbReference type="EMBL" id="KAI5082936.1"/>
    </source>
</evidence>